<name>A0A2A2F3D9_9GAMM</name>
<protein>
    <submittedName>
        <fullName evidence="2">Transposase</fullName>
    </submittedName>
</protein>
<dbReference type="NCBIfam" id="NF047646">
    <property type="entry name" value="REP_Tyr_transpos"/>
    <property type="match status" value="1"/>
</dbReference>
<sequence length="154" mass="17684">MGSTTQPHSQALRRGRVSLQHHVYLITTCTQQRLPLLSSWPPARCVVKEMQALEQDGWVSSLSYVVMPDHLHWLFVLEYTELGAVVRRLKGRSARAINGYLNRRGPVWQPGYHDRALRGEEDLRSIARYIVANPLRAGLVDNIGQYPLWDAKWL</sequence>
<dbReference type="GO" id="GO:0004803">
    <property type="term" value="F:transposase activity"/>
    <property type="evidence" value="ECO:0007669"/>
    <property type="project" value="InterPro"/>
</dbReference>
<comment type="caution">
    <text evidence="2">The sequence shown here is derived from an EMBL/GenBank/DDBJ whole genome shotgun (WGS) entry which is preliminary data.</text>
</comment>
<dbReference type="PANTHER" id="PTHR36966:SF1">
    <property type="entry name" value="REP-ASSOCIATED TYROSINE TRANSPOSASE"/>
    <property type="match status" value="1"/>
</dbReference>
<dbReference type="GO" id="GO:0006313">
    <property type="term" value="P:DNA transposition"/>
    <property type="evidence" value="ECO:0007669"/>
    <property type="project" value="InterPro"/>
</dbReference>
<dbReference type="SUPFAM" id="SSF143422">
    <property type="entry name" value="Transposase IS200-like"/>
    <property type="match status" value="1"/>
</dbReference>
<dbReference type="InterPro" id="IPR002686">
    <property type="entry name" value="Transposase_17"/>
</dbReference>
<dbReference type="Proteomes" id="UP000217771">
    <property type="component" value="Unassembled WGS sequence"/>
</dbReference>
<dbReference type="OrthoDB" id="9794403at2"/>
<dbReference type="GO" id="GO:0043565">
    <property type="term" value="F:sequence-specific DNA binding"/>
    <property type="evidence" value="ECO:0007669"/>
    <property type="project" value="TreeGrafter"/>
</dbReference>
<gene>
    <name evidence="2" type="ORF">CK498_03645</name>
</gene>
<feature type="domain" description="Transposase IS200-like" evidence="1">
    <location>
        <begin position="19"/>
        <end position="133"/>
    </location>
</feature>
<reference evidence="2 3" key="1">
    <citation type="submission" date="2017-08" db="EMBL/GenBank/DDBJ databases">
        <title>Halomonas alkalisoli sp. nov., isolated from saline alkaline soil.</title>
        <authorList>
            <person name="Wang D."/>
            <person name="Zhang G."/>
        </authorList>
    </citation>
    <scope>NUCLEOTIDE SEQUENCE [LARGE SCALE GENOMIC DNA]</scope>
    <source>
        <strain evidence="2 3">WRN001</strain>
    </source>
</reference>
<dbReference type="InterPro" id="IPR052715">
    <property type="entry name" value="RAYT_transposase"/>
</dbReference>
<dbReference type="EMBL" id="NSKB01000001">
    <property type="protein sequence ID" value="PAU79468.1"/>
    <property type="molecule type" value="Genomic_DNA"/>
</dbReference>
<evidence type="ECO:0000313" key="2">
    <source>
        <dbReference type="EMBL" id="PAU79468.1"/>
    </source>
</evidence>
<dbReference type="InterPro" id="IPR036515">
    <property type="entry name" value="Transposase_17_sf"/>
</dbReference>
<keyword evidence="3" id="KW-1185">Reference proteome</keyword>
<organism evidence="2 3">
    <name type="scientific">Halomonas salipaludis</name>
    <dbReference type="NCBI Taxonomy" id="2032625"/>
    <lineage>
        <taxon>Bacteria</taxon>
        <taxon>Pseudomonadati</taxon>
        <taxon>Pseudomonadota</taxon>
        <taxon>Gammaproteobacteria</taxon>
        <taxon>Oceanospirillales</taxon>
        <taxon>Halomonadaceae</taxon>
        <taxon>Halomonas</taxon>
    </lineage>
</organism>
<evidence type="ECO:0000313" key="3">
    <source>
        <dbReference type="Proteomes" id="UP000217771"/>
    </source>
</evidence>
<proteinExistence type="predicted"/>
<accession>A0A2A2F3D9</accession>
<dbReference type="RefSeq" id="WP_095619478.1">
    <property type="nucleotide sequence ID" value="NZ_NSKB01000001.1"/>
</dbReference>
<evidence type="ECO:0000259" key="1">
    <source>
        <dbReference type="SMART" id="SM01321"/>
    </source>
</evidence>
<dbReference type="SMART" id="SM01321">
    <property type="entry name" value="Y1_Tnp"/>
    <property type="match status" value="1"/>
</dbReference>
<dbReference type="AlphaFoldDB" id="A0A2A2F3D9"/>
<dbReference type="Pfam" id="PF01797">
    <property type="entry name" value="Y1_Tnp"/>
    <property type="match status" value="1"/>
</dbReference>
<dbReference type="PANTHER" id="PTHR36966">
    <property type="entry name" value="REP-ASSOCIATED TYROSINE TRANSPOSASE"/>
    <property type="match status" value="1"/>
</dbReference>
<dbReference type="Gene3D" id="3.30.70.1290">
    <property type="entry name" value="Transposase IS200-like"/>
    <property type="match status" value="1"/>
</dbReference>